<evidence type="ECO:0000313" key="1">
    <source>
        <dbReference type="EMBL" id="GEZ41042.1"/>
    </source>
</evidence>
<name>A0A699I8F9_TANCI</name>
<comment type="caution">
    <text evidence="1">The sequence shown here is derived from an EMBL/GenBank/DDBJ whole genome shotgun (WGS) entry which is preliminary data.</text>
</comment>
<dbReference type="EMBL" id="BKCJ010275581">
    <property type="protein sequence ID" value="GEZ41042.1"/>
    <property type="molecule type" value="Genomic_DNA"/>
</dbReference>
<evidence type="ECO:0008006" key="2">
    <source>
        <dbReference type="Google" id="ProtNLM"/>
    </source>
</evidence>
<protein>
    <recommendedName>
        <fullName evidence="2">Reverse transcriptase domain-containing protein</fullName>
    </recommendedName>
</protein>
<dbReference type="AlphaFoldDB" id="A0A699I8F9"/>
<sequence>MGDEHLSTILETESDKVIKSSVKNLVPILSESEVTSDNEKEINAKITDTIVKSLSPSPIPVEDSDSKIEEIDLFLETNDLMPPGSENDDYDSEIEIHFLKEFLRNDTPSLLENESSNFDHHDVHHFLVLL</sequence>
<organism evidence="1">
    <name type="scientific">Tanacetum cinerariifolium</name>
    <name type="common">Dalmatian daisy</name>
    <name type="synonym">Chrysanthemum cinerariifolium</name>
    <dbReference type="NCBI Taxonomy" id="118510"/>
    <lineage>
        <taxon>Eukaryota</taxon>
        <taxon>Viridiplantae</taxon>
        <taxon>Streptophyta</taxon>
        <taxon>Embryophyta</taxon>
        <taxon>Tracheophyta</taxon>
        <taxon>Spermatophyta</taxon>
        <taxon>Magnoliopsida</taxon>
        <taxon>eudicotyledons</taxon>
        <taxon>Gunneridae</taxon>
        <taxon>Pentapetalae</taxon>
        <taxon>asterids</taxon>
        <taxon>campanulids</taxon>
        <taxon>Asterales</taxon>
        <taxon>Asteraceae</taxon>
        <taxon>Asteroideae</taxon>
        <taxon>Anthemideae</taxon>
        <taxon>Anthemidinae</taxon>
        <taxon>Tanacetum</taxon>
    </lineage>
</organism>
<gene>
    <name evidence="1" type="ORF">Tci_513015</name>
</gene>
<accession>A0A699I8F9</accession>
<reference evidence="1" key="1">
    <citation type="journal article" date="2019" name="Sci. Rep.">
        <title>Draft genome of Tanacetum cinerariifolium, the natural source of mosquito coil.</title>
        <authorList>
            <person name="Yamashiro T."/>
            <person name="Shiraishi A."/>
            <person name="Satake H."/>
            <person name="Nakayama K."/>
        </authorList>
    </citation>
    <scope>NUCLEOTIDE SEQUENCE</scope>
</reference>
<proteinExistence type="predicted"/>